<dbReference type="GO" id="GO:0015648">
    <property type="term" value="F:lipid-linked peptidoglycan transporter activity"/>
    <property type="evidence" value="ECO:0007669"/>
    <property type="project" value="TreeGrafter"/>
</dbReference>
<organism evidence="11 12">
    <name type="scientific">Caballeronia catudaia</name>
    <dbReference type="NCBI Taxonomy" id="1777136"/>
    <lineage>
        <taxon>Bacteria</taxon>
        <taxon>Pseudomonadati</taxon>
        <taxon>Pseudomonadota</taxon>
        <taxon>Betaproteobacteria</taxon>
        <taxon>Burkholderiales</taxon>
        <taxon>Burkholderiaceae</taxon>
        <taxon>Caballeronia</taxon>
    </lineage>
</organism>
<feature type="transmembrane region" description="Helical" evidence="10">
    <location>
        <begin position="454"/>
        <end position="474"/>
    </location>
</feature>
<evidence type="ECO:0000256" key="6">
    <source>
        <dbReference type="ARBA" id="ARBA00022989"/>
    </source>
</evidence>
<evidence type="ECO:0000313" key="11">
    <source>
        <dbReference type="EMBL" id="SAK79257.1"/>
    </source>
</evidence>
<feature type="transmembrane region" description="Helical" evidence="10">
    <location>
        <begin position="374"/>
        <end position="393"/>
    </location>
</feature>
<dbReference type="GO" id="GO:0009252">
    <property type="term" value="P:peptidoglycan biosynthetic process"/>
    <property type="evidence" value="ECO:0007669"/>
    <property type="project" value="UniProtKB-KW"/>
</dbReference>
<comment type="function">
    <text evidence="8">Involved in peptidoglycan biosynthesis. Transports lipid-linked peptidoglycan precursors from the inner to the outer leaflet of the cytoplasmic membrane.</text>
</comment>
<keyword evidence="7 10" id="KW-0472">Membrane</keyword>
<feature type="transmembrane region" description="Helical" evidence="10">
    <location>
        <begin position="43"/>
        <end position="63"/>
    </location>
</feature>
<dbReference type="InterPro" id="IPR004268">
    <property type="entry name" value="MurJ"/>
</dbReference>
<dbReference type="GO" id="GO:0005886">
    <property type="term" value="C:plasma membrane"/>
    <property type="evidence" value="ECO:0007669"/>
    <property type="project" value="UniProtKB-SubCell"/>
</dbReference>
<reference evidence="11" key="1">
    <citation type="submission" date="2016-01" db="EMBL/GenBank/DDBJ databases">
        <authorList>
            <person name="Peeters C."/>
        </authorList>
    </citation>
    <scope>NUCLEOTIDE SEQUENCE [LARGE SCALE GENOMIC DNA]</scope>
    <source>
        <strain evidence="11">LMG 29318</strain>
    </source>
</reference>
<feature type="transmembrane region" description="Helical" evidence="10">
    <location>
        <begin position="182"/>
        <end position="200"/>
    </location>
</feature>
<dbReference type="PANTHER" id="PTHR47019">
    <property type="entry name" value="LIPID II FLIPPASE MURJ"/>
    <property type="match status" value="1"/>
</dbReference>
<evidence type="ECO:0000256" key="4">
    <source>
        <dbReference type="ARBA" id="ARBA00022960"/>
    </source>
</evidence>
<feature type="transmembrane region" description="Helical" evidence="10">
    <location>
        <begin position="84"/>
        <end position="105"/>
    </location>
</feature>
<evidence type="ECO:0000256" key="9">
    <source>
        <dbReference type="ARBA" id="ARBA00061532"/>
    </source>
</evidence>
<evidence type="ECO:0000256" key="7">
    <source>
        <dbReference type="ARBA" id="ARBA00023136"/>
    </source>
</evidence>
<evidence type="ECO:0000256" key="1">
    <source>
        <dbReference type="ARBA" id="ARBA00004651"/>
    </source>
</evidence>
<evidence type="ECO:0000256" key="5">
    <source>
        <dbReference type="ARBA" id="ARBA00022984"/>
    </source>
</evidence>
<feature type="transmembrane region" description="Helical" evidence="10">
    <location>
        <begin position="399"/>
        <end position="418"/>
    </location>
</feature>
<keyword evidence="12" id="KW-1185">Reference proteome</keyword>
<evidence type="ECO:0000256" key="8">
    <source>
        <dbReference type="ARBA" id="ARBA00060041"/>
    </source>
</evidence>
<sequence length="495" mass="52611">MRRKIVALMSGGLIGKIVGVGRELLVASLYGTGPVASAYRLAQAALFIPINFFTADVLNAAVIPLQRQYQGSGDKDAEARFATIVLMGFGLFGLLLGLLMVCFASDLVRVLAPTFNAPTHACATMFLQILSLGAPLYILAGLMSYLEMGAGGHSLTSARATVQSVGLIASTCAAYYLGQSALLATGFVLAQIVCCVWGWRRLTALGLIRRTSIRSDQVKEVVRRVLRLMRPLILLPILMQGNFAVERIVATQLADGAVAAIDYARLVSDTVNILITVPFALAVLSELAGKSADEIRRALLGIAVPLTLLTVPASGFLYVHAHDVVALMYGRGAFGERSILLTSAILSTMSIGLWAQALGYIAQKALAAQLRNRTAVAFMMISLAVSVAINLVVSRWIGVAAIGLAVTGYGVVNSVMAARAFGYSFKELSPIGWMIAGEIAYIALAAAIDWPSGLKGLVIAAVASGIFWIVWIGANSRLRRTMLGYMKTRVQGRTI</sequence>
<name>A0A158CCL1_9BURK</name>
<dbReference type="Proteomes" id="UP000054870">
    <property type="component" value="Unassembled WGS sequence"/>
</dbReference>
<gene>
    <name evidence="11" type="ORF">AWB75_04792</name>
</gene>
<evidence type="ECO:0000313" key="12">
    <source>
        <dbReference type="Proteomes" id="UP000054870"/>
    </source>
</evidence>
<dbReference type="EMBL" id="FCOF02000026">
    <property type="protein sequence ID" value="SAK79257.1"/>
    <property type="molecule type" value="Genomic_DNA"/>
</dbReference>
<feature type="transmembrane region" description="Helical" evidence="10">
    <location>
        <begin position="299"/>
        <end position="319"/>
    </location>
</feature>
<accession>A0A158CCL1</accession>
<comment type="caution">
    <text evidence="11">The sequence shown here is derived from an EMBL/GenBank/DDBJ whole genome shotgun (WGS) entry which is preliminary data.</text>
</comment>
<proteinExistence type="inferred from homology"/>
<feature type="transmembrane region" description="Helical" evidence="10">
    <location>
        <begin position="125"/>
        <end position="146"/>
    </location>
</feature>
<keyword evidence="4" id="KW-0133">Cell shape</keyword>
<evidence type="ECO:0000256" key="3">
    <source>
        <dbReference type="ARBA" id="ARBA00022692"/>
    </source>
</evidence>
<evidence type="ECO:0000256" key="10">
    <source>
        <dbReference type="SAM" id="Phobius"/>
    </source>
</evidence>
<comment type="similarity">
    <text evidence="9">Belongs to the MurJ/MviN family.</text>
</comment>
<keyword evidence="3 10" id="KW-0812">Transmembrane</keyword>
<dbReference type="PANTHER" id="PTHR47019:SF1">
    <property type="entry name" value="LIPID II FLIPPASE MURJ"/>
    <property type="match status" value="1"/>
</dbReference>
<feature type="transmembrane region" description="Helical" evidence="10">
    <location>
        <begin position="430"/>
        <end position="448"/>
    </location>
</feature>
<dbReference type="AlphaFoldDB" id="A0A158CCL1"/>
<evidence type="ECO:0000256" key="2">
    <source>
        <dbReference type="ARBA" id="ARBA00022475"/>
    </source>
</evidence>
<comment type="subcellular location">
    <subcellularLocation>
        <location evidence="1">Cell membrane</location>
        <topology evidence="1">Multi-pass membrane protein</topology>
    </subcellularLocation>
</comment>
<keyword evidence="2" id="KW-1003">Cell membrane</keyword>
<dbReference type="GO" id="GO:0008360">
    <property type="term" value="P:regulation of cell shape"/>
    <property type="evidence" value="ECO:0007669"/>
    <property type="project" value="UniProtKB-KW"/>
</dbReference>
<dbReference type="GO" id="GO:0034204">
    <property type="term" value="P:lipid translocation"/>
    <property type="evidence" value="ECO:0007669"/>
    <property type="project" value="TreeGrafter"/>
</dbReference>
<keyword evidence="5" id="KW-0573">Peptidoglycan synthesis</keyword>
<dbReference type="InterPro" id="IPR051050">
    <property type="entry name" value="Lipid_II_flippase_MurJ/MviN"/>
</dbReference>
<protein>
    <submittedName>
        <fullName evidence="11">MviN-like protein</fullName>
    </submittedName>
</protein>
<keyword evidence="6 10" id="KW-1133">Transmembrane helix</keyword>
<feature type="transmembrane region" description="Helical" evidence="10">
    <location>
        <begin position="339"/>
        <end position="362"/>
    </location>
</feature>
<dbReference type="Pfam" id="PF03023">
    <property type="entry name" value="MurJ"/>
    <property type="match status" value="1"/>
</dbReference>